<proteinExistence type="predicted"/>
<reference evidence="2" key="2">
    <citation type="submission" date="2023-06" db="EMBL/GenBank/DDBJ databases">
        <authorList>
            <consortium name="Lawrence Berkeley National Laboratory"/>
            <person name="Haridas S."/>
            <person name="Hensen N."/>
            <person name="Bonometti L."/>
            <person name="Westerberg I."/>
            <person name="Brannstrom I.O."/>
            <person name="Guillou S."/>
            <person name="Cros-Aarteil S."/>
            <person name="Calhoun S."/>
            <person name="Kuo A."/>
            <person name="Mondo S."/>
            <person name="Pangilinan J."/>
            <person name="Riley R."/>
            <person name="Labutti K."/>
            <person name="Andreopoulos B."/>
            <person name="Lipzen A."/>
            <person name="Chen C."/>
            <person name="Yanf M."/>
            <person name="Daum C."/>
            <person name="Ng V."/>
            <person name="Clum A."/>
            <person name="Steindorff A."/>
            <person name="Ohm R."/>
            <person name="Martin F."/>
            <person name="Silar P."/>
            <person name="Natvig D."/>
            <person name="Lalanne C."/>
            <person name="Gautier V."/>
            <person name="Ament-Velasquez S.L."/>
            <person name="Kruys A."/>
            <person name="Hutchinson M.I."/>
            <person name="Powell A.J."/>
            <person name="Barry K."/>
            <person name="Miller A.N."/>
            <person name="Grigoriev I.V."/>
            <person name="Debuchy R."/>
            <person name="Gladieux P."/>
            <person name="Thoren M.H."/>
            <person name="Johannesson H."/>
        </authorList>
    </citation>
    <scope>NUCLEOTIDE SEQUENCE</scope>
    <source>
        <strain evidence="2">CBS 168.71</strain>
    </source>
</reference>
<feature type="transmembrane region" description="Helical" evidence="1">
    <location>
        <begin position="16"/>
        <end position="35"/>
    </location>
</feature>
<dbReference type="AlphaFoldDB" id="A0AAE0HPI4"/>
<protein>
    <submittedName>
        <fullName evidence="2">Uncharacterized protein</fullName>
    </submittedName>
</protein>
<dbReference type="GeneID" id="87839669"/>
<name>A0AAE0HPI4_9PEZI</name>
<dbReference type="EMBL" id="JAUEPN010000001">
    <property type="protein sequence ID" value="KAK3300206.1"/>
    <property type="molecule type" value="Genomic_DNA"/>
</dbReference>
<gene>
    <name evidence="2" type="ORF">B0H64DRAFT_380261</name>
</gene>
<accession>A0AAE0HPI4</accession>
<keyword evidence="1" id="KW-1133">Transmembrane helix</keyword>
<evidence type="ECO:0000256" key="1">
    <source>
        <dbReference type="SAM" id="Phobius"/>
    </source>
</evidence>
<keyword evidence="1" id="KW-0472">Membrane</keyword>
<evidence type="ECO:0000313" key="3">
    <source>
        <dbReference type="Proteomes" id="UP001278766"/>
    </source>
</evidence>
<organism evidence="2 3">
    <name type="scientific">Chaetomium fimeti</name>
    <dbReference type="NCBI Taxonomy" id="1854472"/>
    <lineage>
        <taxon>Eukaryota</taxon>
        <taxon>Fungi</taxon>
        <taxon>Dikarya</taxon>
        <taxon>Ascomycota</taxon>
        <taxon>Pezizomycotina</taxon>
        <taxon>Sordariomycetes</taxon>
        <taxon>Sordariomycetidae</taxon>
        <taxon>Sordariales</taxon>
        <taxon>Chaetomiaceae</taxon>
        <taxon>Chaetomium</taxon>
    </lineage>
</organism>
<evidence type="ECO:0000313" key="2">
    <source>
        <dbReference type="EMBL" id="KAK3300206.1"/>
    </source>
</evidence>
<dbReference type="Proteomes" id="UP001278766">
    <property type="component" value="Unassembled WGS sequence"/>
</dbReference>
<reference evidence="2" key="1">
    <citation type="journal article" date="2023" name="Mol. Phylogenet. Evol.">
        <title>Genome-scale phylogeny and comparative genomics of the fungal order Sordariales.</title>
        <authorList>
            <person name="Hensen N."/>
            <person name="Bonometti L."/>
            <person name="Westerberg I."/>
            <person name="Brannstrom I.O."/>
            <person name="Guillou S."/>
            <person name="Cros-Aarteil S."/>
            <person name="Calhoun S."/>
            <person name="Haridas S."/>
            <person name="Kuo A."/>
            <person name="Mondo S."/>
            <person name="Pangilinan J."/>
            <person name="Riley R."/>
            <person name="LaButti K."/>
            <person name="Andreopoulos B."/>
            <person name="Lipzen A."/>
            <person name="Chen C."/>
            <person name="Yan M."/>
            <person name="Daum C."/>
            <person name="Ng V."/>
            <person name="Clum A."/>
            <person name="Steindorff A."/>
            <person name="Ohm R.A."/>
            <person name="Martin F."/>
            <person name="Silar P."/>
            <person name="Natvig D.O."/>
            <person name="Lalanne C."/>
            <person name="Gautier V."/>
            <person name="Ament-Velasquez S.L."/>
            <person name="Kruys A."/>
            <person name="Hutchinson M.I."/>
            <person name="Powell A.J."/>
            <person name="Barry K."/>
            <person name="Miller A.N."/>
            <person name="Grigoriev I.V."/>
            <person name="Debuchy R."/>
            <person name="Gladieux P."/>
            <person name="Hiltunen Thoren M."/>
            <person name="Johannesson H."/>
        </authorList>
    </citation>
    <scope>NUCLEOTIDE SEQUENCE</scope>
    <source>
        <strain evidence="2">CBS 168.71</strain>
    </source>
</reference>
<sequence>MTACGVESWLWTCERYLVTMYLVSLVVVLVIKVWVGMARNPLPIWSSLCIHILLFWMSLNVTSRS</sequence>
<keyword evidence="1" id="KW-0812">Transmembrane</keyword>
<comment type="caution">
    <text evidence="2">The sequence shown here is derived from an EMBL/GenBank/DDBJ whole genome shotgun (WGS) entry which is preliminary data.</text>
</comment>
<feature type="transmembrane region" description="Helical" evidence="1">
    <location>
        <begin position="42"/>
        <end position="59"/>
    </location>
</feature>
<dbReference type="RefSeq" id="XP_062663720.1">
    <property type="nucleotide sequence ID" value="XM_062802721.1"/>
</dbReference>
<keyword evidence="3" id="KW-1185">Reference proteome</keyword>